<evidence type="ECO:0000259" key="1">
    <source>
        <dbReference type="Pfam" id="PF00535"/>
    </source>
</evidence>
<evidence type="ECO:0000313" key="2">
    <source>
        <dbReference type="EMBL" id="MET4575801.1"/>
    </source>
</evidence>
<dbReference type="RefSeq" id="WP_354441491.1">
    <property type="nucleotide sequence ID" value="NZ_JBEPSH010000002.1"/>
</dbReference>
<dbReference type="EMBL" id="JBEPSH010000002">
    <property type="protein sequence ID" value="MET4575801.1"/>
    <property type="molecule type" value="Genomic_DNA"/>
</dbReference>
<organism evidence="2 3">
    <name type="scientific">Ottowia thiooxydans</name>
    <dbReference type="NCBI Taxonomy" id="219182"/>
    <lineage>
        <taxon>Bacteria</taxon>
        <taxon>Pseudomonadati</taxon>
        <taxon>Pseudomonadota</taxon>
        <taxon>Betaproteobacteria</taxon>
        <taxon>Burkholderiales</taxon>
        <taxon>Comamonadaceae</taxon>
        <taxon>Ottowia</taxon>
    </lineage>
</organism>
<feature type="domain" description="Glycosyltransferase 2-like" evidence="1">
    <location>
        <begin position="15"/>
        <end position="116"/>
    </location>
</feature>
<reference evidence="2 3" key="1">
    <citation type="submission" date="2024-06" db="EMBL/GenBank/DDBJ databases">
        <title>Sorghum-associated microbial communities from plants grown in Nebraska, USA.</title>
        <authorList>
            <person name="Schachtman D."/>
        </authorList>
    </citation>
    <scope>NUCLEOTIDE SEQUENCE [LARGE SCALE GENOMIC DNA]</scope>
    <source>
        <strain evidence="2 3">2709</strain>
    </source>
</reference>
<dbReference type="Pfam" id="PF00535">
    <property type="entry name" value="Glycos_transf_2"/>
    <property type="match status" value="1"/>
</dbReference>
<comment type="caution">
    <text evidence="2">The sequence shown here is derived from an EMBL/GenBank/DDBJ whole genome shotgun (WGS) entry which is preliminary data.</text>
</comment>
<gene>
    <name evidence="2" type="ORF">ABIE13_000901</name>
</gene>
<dbReference type="InterPro" id="IPR001173">
    <property type="entry name" value="Glyco_trans_2-like"/>
</dbReference>
<proteinExistence type="predicted"/>
<dbReference type="Gene3D" id="3.90.550.10">
    <property type="entry name" value="Spore Coat Polysaccharide Biosynthesis Protein SpsA, Chain A"/>
    <property type="match status" value="1"/>
</dbReference>
<sequence>MIISCITITQPGRLHLLRESVGDFARQTYEARELIILHDGDSAFDQEVRKIAVQYGGAGPISVHAVATMPLGALRNTAGALAQGELVCQWDDDDRFHPQRLQVQKDALVREGADFCFLSDQLHLYRDAGELFWDDWDAQPYPLNFIQGTLMGRREKMPVYPGIARGEDTGACLDILRAGHKICRLRDHGWCYVYVQHGNNVWPDTHHRAISQGHALSAARLMARLGVARERLAEYVPPIEATALKDRSGSMAFPIR</sequence>
<evidence type="ECO:0000313" key="3">
    <source>
        <dbReference type="Proteomes" id="UP001549320"/>
    </source>
</evidence>
<keyword evidence="3" id="KW-1185">Reference proteome</keyword>
<protein>
    <submittedName>
        <fullName evidence="2">Glycosyltransferase involved in cell wall biosynthesis</fullName>
    </submittedName>
</protein>
<accession>A0ABV2Q444</accession>
<dbReference type="InterPro" id="IPR029044">
    <property type="entry name" value="Nucleotide-diphossugar_trans"/>
</dbReference>
<dbReference type="CDD" id="cd00761">
    <property type="entry name" value="Glyco_tranf_GTA_type"/>
    <property type="match status" value="1"/>
</dbReference>
<dbReference type="SUPFAM" id="SSF53448">
    <property type="entry name" value="Nucleotide-diphospho-sugar transferases"/>
    <property type="match status" value="1"/>
</dbReference>
<dbReference type="Proteomes" id="UP001549320">
    <property type="component" value="Unassembled WGS sequence"/>
</dbReference>
<name>A0ABV2Q444_9BURK</name>